<organism evidence="1">
    <name type="scientific">marine sediment metagenome</name>
    <dbReference type="NCBI Taxonomy" id="412755"/>
    <lineage>
        <taxon>unclassified sequences</taxon>
        <taxon>metagenomes</taxon>
        <taxon>ecological metagenomes</taxon>
    </lineage>
</organism>
<gene>
    <name evidence="1" type="ORF">S01H1_27892</name>
</gene>
<comment type="caution">
    <text evidence="1">The sequence shown here is derived from an EMBL/GenBank/DDBJ whole genome shotgun (WGS) entry which is preliminary data.</text>
</comment>
<protein>
    <submittedName>
        <fullName evidence="1">Uncharacterized protein</fullName>
    </submittedName>
</protein>
<dbReference type="EMBL" id="BARS01017015">
    <property type="protein sequence ID" value="GAF93277.1"/>
    <property type="molecule type" value="Genomic_DNA"/>
</dbReference>
<sequence>MGMTCGGMGITLVKQGYHGASRKGIGSFPTRGGIDYSSKAADIIAK</sequence>
<dbReference type="AlphaFoldDB" id="X0TYR6"/>
<accession>X0TYR6</accession>
<reference evidence="1" key="1">
    <citation type="journal article" date="2014" name="Front. Microbiol.">
        <title>High frequency of phylogenetically diverse reductive dehalogenase-homologous genes in deep subseafloor sedimentary metagenomes.</title>
        <authorList>
            <person name="Kawai M."/>
            <person name="Futagami T."/>
            <person name="Toyoda A."/>
            <person name="Takaki Y."/>
            <person name="Nishi S."/>
            <person name="Hori S."/>
            <person name="Arai W."/>
            <person name="Tsubouchi T."/>
            <person name="Morono Y."/>
            <person name="Uchiyama I."/>
            <person name="Ito T."/>
            <person name="Fujiyama A."/>
            <person name="Inagaki F."/>
            <person name="Takami H."/>
        </authorList>
    </citation>
    <scope>NUCLEOTIDE SEQUENCE</scope>
    <source>
        <strain evidence="1">Expedition CK06-06</strain>
    </source>
</reference>
<evidence type="ECO:0000313" key="1">
    <source>
        <dbReference type="EMBL" id="GAF93277.1"/>
    </source>
</evidence>
<proteinExistence type="predicted"/>
<name>X0TYR6_9ZZZZ</name>